<protein>
    <recommendedName>
        <fullName evidence="3">Inner spore coat protein</fullName>
    </recommendedName>
</protein>
<dbReference type="InterPro" id="IPR058870">
    <property type="entry name" value="YuzC"/>
</dbReference>
<dbReference type="EMBL" id="QWEI01000010">
    <property type="protein sequence ID" value="RHW33392.1"/>
    <property type="molecule type" value="Genomic_DNA"/>
</dbReference>
<keyword evidence="2" id="KW-1185">Reference proteome</keyword>
<evidence type="ECO:0000313" key="2">
    <source>
        <dbReference type="Proteomes" id="UP000265692"/>
    </source>
</evidence>
<organism evidence="1 2">
    <name type="scientific">Ureibacillus yapensis</name>
    <dbReference type="NCBI Taxonomy" id="2304605"/>
    <lineage>
        <taxon>Bacteria</taxon>
        <taxon>Bacillati</taxon>
        <taxon>Bacillota</taxon>
        <taxon>Bacilli</taxon>
        <taxon>Bacillales</taxon>
        <taxon>Caryophanaceae</taxon>
        <taxon>Ureibacillus</taxon>
    </lineage>
</organism>
<reference evidence="1 2" key="1">
    <citation type="submission" date="2018-08" db="EMBL/GenBank/DDBJ databases">
        <title>Lysinibacillus sp. YLB-03 draft genome sequence.</title>
        <authorList>
            <person name="Yu L."/>
        </authorList>
    </citation>
    <scope>NUCLEOTIDE SEQUENCE [LARGE SCALE GENOMIC DNA]</scope>
    <source>
        <strain evidence="1 2">YLB-03</strain>
    </source>
</reference>
<dbReference type="AlphaFoldDB" id="A0A396S4C1"/>
<accession>A0A396S4C1</accession>
<dbReference type="OrthoDB" id="2615349at2"/>
<dbReference type="Proteomes" id="UP000265692">
    <property type="component" value="Unassembled WGS sequence"/>
</dbReference>
<evidence type="ECO:0008006" key="3">
    <source>
        <dbReference type="Google" id="ProtNLM"/>
    </source>
</evidence>
<sequence length="132" mass="15133">MYFSNQPRQVQFPFDYTAHRPLPKPVGYPDYLEFAVNPPVFPPVNPDMLHQSANDSNQLMKDASILLDQLSTSKSFGRQLMDHAQRSENAQVSRLIKSLGLTSEIKVSYNPDNIRIQLRSKGAEMVISLRWR</sequence>
<name>A0A396S4C1_9BACL</name>
<gene>
    <name evidence="1" type="ORF">D1B33_15200</name>
</gene>
<proteinExistence type="predicted"/>
<dbReference type="Pfam" id="PF26344">
    <property type="entry name" value="YuzC"/>
    <property type="match status" value="1"/>
</dbReference>
<evidence type="ECO:0000313" key="1">
    <source>
        <dbReference type="EMBL" id="RHW33392.1"/>
    </source>
</evidence>
<dbReference type="RefSeq" id="WP_118877256.1">
    <property type="nucleotide sequence ID" value="NZ_QWEI01000010.1"/>
</dbReference>
<comment type="caution">
    <text evidence="1">The sequence shown here is derived from an EMBL/GenBank/DDBJ whole genome shotgun (WGS) entry which is preliminary data.</text>
</comment>